<gene>
    <name evidence="1" type="primary">g9285</name>
    <name evidence="1" type="ORF">NpPPO83_00009285</name>
</gene>
<organism evidence="1 2">
    <name type="scientific">Neofusicoccum parvum</name>
    <dbReference type="NCBI Taxonomy" id="310453"/>
    <lineage>
        <taxon>Eukaryota</taxon>
        <taxon>Fungi</taxon>
        <taxon>Dikarya</taxon>
        <taxon>Ascomycota</taxon>
        <taxon>Pezizomycotina</taxon>
        <taxon>Dothideomycetes</taxon>
        <taxon>Dothideomycetes incertae sedis</taxon>
        <taxon>Botryosphaeriales</taxon>
        <taxon>Botryosphaeriaceae</taxon>
        <taxon>Neofusicoccum</taxon>
    </lineage>
</organism>
<comment type="caution">
    <text evidence="1">The sequence shown here is derived from an EMBL/GenBank/DDBJ whole genome shotgun (WGS) entry which is preliminary data.</text>
</comment>
<evidence type="ECO:0000313" key="1">
    <source>
        <dbReference type="EMBL" id="GME23033.1"/>
    </source>
</evidence>
<sequence>MASQNFRDSMNSLGWSRREPDIPVSTAQTPLWSRLNPFGGGGYVRLPTHEGPGAPLPAPTRREEEEGWFALSRWDKLLIFGGLNLAAAAMFVVCFALMPTGVFVLKPRKFAIL</sequence>
<evidence type="ECO:0000313" key="2">
    <source>
        <dbReference type="Proteomes" id="UP001165186"/>
    </source>
</evidence>
<dbReference type="Proteomes" id="UP001165186">
    <property type="component" value="Unassembled WGS sequence"/>
</dbReference>
<keyword evidence="2" id="KW-1185">Reference proteome</keyword>
<name>A0ACB5RRC8_9PEZI</name>
<protein>
    <submittedName>
        <fullName evidence="1">Vesicle transport protein Got1/SFT2-like protein</fullName>
    </submittedName>
</protein>
<proteinExistence type="predicted"/>
<accession>A0ACB5RRC8</accession>
<dbReference type="EMBL" id="BSXG01000005">
    <property type="protein sequence ID" value="GME23033.1"/>
    <property type="molecule type" value="Genomic_DNA"/>
</dbReference>
<reference evidence="1" key="1">
    <citation type="submission" date="2024-09" db="EMBL/GenBank/DDBJ databases">
        <title>Draft Genome Sequences of Neofusicoccum parvum.</title>
        <authorList>
            <person name="Ashida A."/>
            <person name="Camagna M."/>
            <person name="Tanaka A."/>
            <person name="Takemoto D."/>
        </authorList>
    </citation>
    <scope>NUCLEOTIDE SEQUENCE</scope>
    <source>
        <strain evidence="1">PPO83</strain>
    </source>
</reference>